<reference evidence="2" key="1">
    <citation type="submission" date="2014-11" db="EMBL/GenBank/DDBJ databases">
        <authorList>
            <person name="Otto D Thomas"/>
            <person name="Naeem Raeece"/>
        </authorList>
    </citation>
    <scope>NUCLEOTIDE SEQUENCE</scope>
</reference>
<dbReference type="AlphaFoldDB" id="A0A0G4HYX0"/>
<sequence>MSDGASISSAALEMLPQLQQVAMESIDYNRSGPEETRAVEAALVASDFSINPQVDHDKASTAVTQASATLNLKIELPVQVSDTTHNVINKKFEKVLAKEGQGHALKDRIGVGSYKISAVHFKAEFDMDVIDTNPLHPRMSIKRKMDMRSDSLDEIQTIIKDIKKLKEASKADGDEENDADMASASASGSASSG</sequence>
<dbReference type="VEuPathDB" id="CryptoDB:Cvel_9591"/>
<organism evidence="2">
    <name type="scientific">Chromera velia CCMP2878</name>
    <dbReference type="NCBI Taxonomy" id="1169474"/>
    <lineage>
        <taxon>Eukaryota</taxon>
        <taxon>Sar</taxon>
        <taxon>Alveolata</taxon>
        <taxon>Colpodellida</taxon>
        <taxon>Chromeraceae</taxon>
        <taxon>Chromera</taxon>
    </lineage>
</organism>
<evidence type="ECO:0000313" key="2">
    <source>
        <dbReference type="EMBL" id="CEM49745.1"/>
    </source>
</evidence>
<feature type="region of interest" description="Disordered" evidence="1">
    <location>
        <begin position="166"/>
        <end position="193"/>
    </location>
</feature>
<protein>
    <submittedName>
        <fullName evidence="2">Uncharacterized protein</fullName>
    </submittedName>
</protein>
<evidence type="ECO:0000256" key="1">
    <source>
        <dbReference type="SAM" id="MobiDB-lite"/>
    </source>
</evidence>
<feature type="compositionally biased region" description="Low complexity" evidence="1">
    <location>
        <begin position="182"/>
        <end position="193"/>
    </location>
</feature>
<accession>A0A0G4HYX0</accession>
<gene>
    <name evidence="2" type="ORF">Cvel_9591</name>
</gene>
<dbReference type="EMBL" id="CDMZ01004437">
    <property type="protein sequence ID" value="CEM49745.1"/>
    <property type="molecule type" value="Genomic_DNA"/>
</dbReference>
<proteinExistence type="predicted"/>
<name>A0A0G4HYX0_9ALVE</name>